<feature type="region of interest" description="Disordered" evidence="7">
    <location>
        <begin position="687"/>
        <end position="770"/>
    </location>
</feature>
<feature type="compositionally biased region" description="Polar residues" evidence="7">
    <location>
        <begin position="346"/>
        <end position="355"/>
    </location>
</feature>
<keyword evidence="2" id="KW-0479">Metal-binding</keyword>
<feature type="compositionally biased region" description="Basic and acidic residues" evidence="7">
    <location>
        <begin position="357"/>
        <end position="394"/>
    </location>
</feature>
<dbReference type="InterPro" id="IPR013083">
    <property type="entry name" value="Znf_RING/FYVE/PHD"/>
</dbReference>
<dbReference type="Proteomes" id="UP000005408">
    <property type="component" value="Unassembled WGS sequence"/>
</dbReference>
<protein>
    <recommendedName>
        <fullName evidence="8">RING-type domain-containing protein</fullName>
    </recommendedName>
</protein>
<dbReference type="InterPro" id="IPR017907">
    <property type="entry name" value="Znf_RING_CS"/>
</dbReference>
<sequence length="915" mass="99727">MHRKPRMKINPSLNPHLICVLCGGYLIDATTIVECLHSFCKTCIVRYLETSKFCPICDVQVHKTKPFTNIRLDHTLQDLVYKLVPGLFHNEMKRRRNFYKELGKDVDKLWDDPNRLEYYLDDDGEIQRERVIFAEDEQISLALQLSSDGKPPPLPVKSTDKKGKSVDEAGDCRYLLCPAVVTIGLLKKFIRMKFSLSDRFQIDIYHTSEVLGDCLTLIDVAYIYMWRRKGPLCLYYTVYTNPAKKTKHEITCTETLGKEEKATEEETLGPTEKKENITNGEVKPETDVKPAETVSEKGTEAFGSTQEKDCKTVVQSPSVDTTEKLCTIDSTTDSKEKSAELLLSPKPTNDNSAATDNVDKDNVEKRAEAKTERKEKVNVSMEKDKNKSGEKPPSEKQGNSNIERKCDASDTGSNKTNVIASEPSKTPCTEVFAPVLPKNSVSPSPATCVPVRSPSKKEKHRPEKPQSSQTVSKPTAAILVVPTTENSTSNGNRSIPKLKLNTSKYTSQGIVTKSATLTTPIYHPRSIQKRPASPKDPQGSEKPSKEKMAKMSVTQDTNAKSNNVEKKSDSAKSSSPSKKNSTDKNTADQTNKTSSASSSSAKPKSSQNGSAIKTSSNGSAKNAKNDHNGKSPQNHTTNHVPATAAAAAPPNAAKKPSKPSSSNGQKLKLTVPYSSYTCYTNGLTIPSPIGLSPTVTSPRPFPPSSLNRTLSSSPTRRKTSSPSRRLPTTTSNGRLTPGSSVSPSSLYSLSPSPTNRSFPTSPSPHSTFNPAAARMLQTSPLARQMSSSTGRIFSFPDRGPPITHLPITVPTAHSHLNLRLNVSSMYPSNAPPQNGDLPQDLSIKKKTSSSDESETPPPPPTTTLKIPIKVPIKTNGLQNGEIDKFAFTDDEEIASSPPVGSRKLHPIKAEPSAGT</sequence>
<evidence type="ECO:0000256" key="2">
    <source>
        <dbReference type="ARBA" id="ARBA00022723"/>
    </source>
</evidence>
<evidence type="ECO:0000256" key="7">
    <source>
        <dbReference type="SAM" id="MobiDB-lite"/>
    </source>
</evidence>
<proteinExistence type="predicted"/>
<dbReference type="CDD" id="cd17082">
    <property type="entry name" value="RAWUL_PCGF2_like"/>
    <property type="match status" value="1"/>
</dbReference>
<evidence type="ECO:0000313" key="10">
    <source>
        <dbReference type="Proteomes" id="UP000005408"/>
    </source>
</evidence>
<dbReference type="PANTHER" id="PTHR10825:SF29">
    <property type="entry name" value="POLYCOMB GROUP RING FINGER PROTEIN 1"/>
    <property type="match status" value="1"/>
</dbReference>
<keyword evidence="3 6" id="KW-0863">Zinc-finger</keyword>
<feature type="compositionally biased region" description="Low complexity" evidence="7">
    <location>
        <begin position="594"/>
        <end position="606"/>
    </location>
</feature>
<feature type="domain" description="RING-type" evidence="8">
    <location>
        <begin position="19"/>
        <end position="58"/>
    </location>
</feature>
<feature type="compositionally biased region" description="Basic and acidic residues" evidence="7">
    <location>
        <begin position="538"/>
        <end position="549"/>
    </location>
</feature>
<feature type="compositionally biased region" description="Polar residues" evidence="7">
    <location>
        <begin position="483"/>
        <end position="493"/>
    </location>
</feature>
<evidence type="ECO:0000256" key="4">
    <source>
        <dbReference type="ARBA" id="ARBA00022833"/>
    </source>
</evidence>
<evidence type="ECO:0000313" key="9">
    <source>
        <dbReference type="EnsemblMetazoa" id="G31792.2:cds"/>
    </source>
</evidence>
<dbReference type="Pfam" id="PF13923">
    <property type="entry name" value="zf-C3HC4_2"/>
    <property type="match status" value="1"/>
</dbReference>
<dbReference type="GO" id="GO:1990841">
    <property type="term" value="F:promoter-specific chromatin binding"/>
    <property type="evidence" value="ECO:0007669"/>
    <property type="project" value="TreeGrafter"/>
</dbReference>
<keyword evidence="4" id="KW-0862">Zinc</keyword>
<dbReference type="Gene3D" id="3.30.40.10">
    <property type="entry name" value="Zinc/RING finger domain, C3HC4 (zinc finger)"/>
    <property type="match status" value="1"/>
</dbReference>
<feature type="region of interest" description="Disordered" evidence="7">
    <location>
        <begin position="330"/>
        <end position="667"/>
    </location>
</feature>
<name>A0A8W8M9Z6_MAGGI</name>
<dbReference type="SUPFAM" id="SSF57850">
    <property type="entry name" value="RING/U-box"/>
    <property type="match status" value="1"/>
</dbReference>
<evidence type="ECO:0000256" key="5">
    <source>
        <dbReference type="ARBA" id="ARBA00023242"/>
    </source>
</evidence>
<dbReference type="SMART" id="SM00184">
    <property type="entry name" value="RING"/>
    <property type="match status" value="1"/>
</dbReference>
<dbReference type="EnsemblMetazoa" id="G31792.2">
    <property type="protein sequence ID" value="G31792.2:cds"/>
    <property type="gene ID" value="G31792"/>
</dbReference>
<feature type="region of interest" description="Disordered" evidence="7">
    <location>
        <begin position="824"/>
        <end position="915"/>
    </location>
</feature>
<dbReference type="PROSITE" id="PS00518">
    <property type="entry name" value="ZF_RING_1"/>
    <property type="match status" value="1"/>
</dbReference>
<dbReference type="Pfam" id="PF16207">
    <property type="entry name" value="RAWUL"/>
    <property type="match status" value="1"/>
</dbReference>
<accession>A0A8W8M9Z6</accession>
<dbReference type="OMA" id="VQRMTGV"/>
<evidence type="ECO:0000256" key="3">
    <source>
        <dbReference type="ARBA" id="ARBA00022771"/>
    </source>
</evidence>
<feature type="compositionally biased region" description="Polar residues" evidence="7">
    <location>
        <begin position="607"/>
        <end position="622"/>
    </location>
</feature>
<feature type="region of interest" description="Disordered" evidence="7">
    <location>
        <begin position="259"/>
        <end position="316"/>
    </location>
</feature>
<dbReference type="PROSITE" id="PS50089">
    <property type="entry name" value="ZF_RING_2"/>
    <property type="match status" value="1"/>
</dbReference>
<feature type="compositionally biased region" description="Polar residues" evidence="7">
    <location>
        <begin position="630"/>
        <end position="640"/>
    </location>
</feature>
<organism evidence="9 10">
    <name type="scientific">Magallana gigas</name>
    <name type="common">Pacific oyster</name>
    <name type="synonym">Crassostrea gigas</name>
    <dbReference type="NCBI Taxonomy" id="29159"/>
    <lineage>
        <taxon>Eukaryota</taxon>
        <taxon>Metazoa</taxon>
        <taxon>Spiralia</taxon>
        <taxon>Lophotrochozoa</taxon>
        <taxon>Mollusca</taxon>
        <taxon>Bivalvia</taxon>
        <taxon>Autobranchia</taxon>
        <taxon>Pteriomorphia</taxon>
        <taxon>Ostreida</taxon>
        <taxon>Ostreoidea</taxon>
        <taxon>Ostreidae</taxon>
        <taxon>Magallana</taxon>
    </lineage>
</organism>
<feature type="compositionally biased region" description="Low complexity" evidence="7">
    <location>
        <begin position="862"/>
        <end position="874"/>
    </location>
</feature>
<keyword evidence="5" id="KW-0539">Nucleus</keyword>
<feature type="compositionally biased region" description="Low complexity" evidence="7">
    <location>
        <begin position="641"/>
        <end position="662"/>
    </location>
</feature>
<dbReference type="GO" id="GO:0035102">
    <property type="term" value="C:PRC1 complex"/>
    <property type="evidence" value="ECO:0007669"/>
    <property type="project" value="TreeGrafter"/>
</dbReference>
<evidence type="ECO:0000259" key="8">
    <source>
        <dbReference type="PROSITE" id="PS50089"/>
    </source>
</evidence>
<dbReference type="GO" id="GO:0008270">
    <property type="term" value="F:zinc ion binding"/>
    <property type="evidence" value="ECO:0007669"/>
    <property type="project" value="UniProtKB-KW"/>
</dbReference>
<feature type="compositionally biased region" description="Low complexity" evidence="7">
    <location>
        <begin position="708"/>
        <end position="770"/>
    </location>
</feature>
<feature type="compositionally biased region" description="Polar residues" evidence="7">
    <location>
        <begin position="552"/>
        <end position="562"/>
    </location>
</feature>
<feature type="compositionally biased region" description="Polar residues" evidence="7">
    <location>
        <begin position="500"/>
        <end position="519"/>
    </location>
</feature>
<dbReference type="OrthoDB" id="1305878at2759"/>
<feature type="compositionally biased region" description="Polar residues" evidence="7">
    <location>
        <begin position="410"/>
        <end position="427"/>
    </location>
</feature>
<dbReference type="AlphaFoldDB" id="A0A8W8M9Z6"/>
<dbReference type="Gene3D" id="3.10.20.90">
    <property type="entry name" value="Phosphatidylinositol 3-kinase Catalytic Subunit, Chain A, domain 1"/>
    <property type="match status" value="1"/>
</dbReference>
<dbReference type="GO" id="GO:0000122">
    <property type="term" value="P:negative regulation of transcription by RNA polymerase II"/>
    <property type="evidence" value="ECO:0007669"/>
    <property type="project" value="TreeGrafter"/>
</dbReference>
<feature type="compositionally biased region" description="Basic and acidic residues" evidence="7">
    <location>
        <begin position="271"/>
        <end position="299"/>
    </location>
</feature>
<comment type="subcellular location">
    <subcellularLocation>
        <location evidence="1">Nucleus</location>
    </subcellularLocation>
</comment>
<dbReference type="FunFam" id="3.30.40.10:FF:000122">
    <property type="entry name" value="polycomb group RING finger protein 1"/>
    <property type="match status" value="1"/>
</dbReference>
<reference evidence="9" key="1">
    <citation type="submission" date="2022-08" db="UniProtKB">
        <authorList>
            <consortium name="EnsemblMetazoa"/>
        </authorList>
    </citation>
    <scope>IDENTIFICATION</scope>
    <source>
        <strain evidence="9">05x7-T-G4-1.051#20</strain>
    </source>
</reference>
<keyword evidence="10" id="KW-1185">Reference proteome</keyword>
<dbReference type="PANTHER" id="PTHR10825">
    <property type="entry name" value="RING FINGER DOMAIN-CONTAINING, POLYCOMB GROUP COMPONENT"/>
    <property type="match status" value="1"/>
</dbReference>
<dbReference type="InterPro" id="IPR001841">
    <property type="entry name" value="Znf_RING"/>
</dbReference>
<evidence type="ECO:0000256" key="6">
    <source>
        <dbReference type="PROSITE-ProRule" id="PRU00175"/>
    </source>
</evidence>
<dbReference type="InterPro" id="IPR032443">
    <property type="entry name" value="RAWUL"/>
</dbReference>
<evidence type="ECO:0000256" key="1">
    <source>
        <dbReference type="ARBA" id="ARBA00004123"/>
    </source>
</evidence>